<sequence length="275" mass="30438">MAPLLPFMKVHTLFFGLYSWDVLTSLRLEWDLITRQRRFTLPMLFYLLNKYSFLGALIGGQIRLNGPDGVNCTAEYRASVFLGNISLGLSSINLAIRTVAIWGGNKTLVVVLGVLTVTHIGITIARSSIFFHAPQRFLSVFSDVHSLHAEYIPGRGCSPPVFSHSITNAILIYALCFDALVCGLNLYKLRLHARALLHPSKQTFLHITQLVLVQGLVYFVIAFFLNLSTILVLASNVKTTTFTTYIVVVEGLIAIVACRAVRSLANTLHTGTEVQ</sequence>
<keyword evidence="1" id="KW-1133">Transmembrane helix</keyword>
<dbReference type="OrthoDB" id="3197626at2759"/>
<organism evidence="2 3">
    <name type="scientific">Crepidotus variabilis</name>
    <dbReference type="NCBI Taxonomy" id="179855"/>
    <lineage>
        <taxon>Eukaryota</taxon>
        <taxon>Fungi</taxon>
        <taxon>Dikarya</taxon>
        <taxon>Basidiomycota</taxon>
        <taxon>Agaricomycotina</taxon>
        <taxon>Agaricomycetes</taxon>
        <taxon>Agaricomycetidae</taxon>
        <taxon>Agaricales</taxon>
        <taxon>Agaricineae</taxon>
        <taxon>Crepidotaceae</taxon>
        <taxon>Crepidotus</taxon>
    </lineage>
</organism>
<feature type="transmembrane region" description="Helical" evidence="1">
    <location>
        <begin position="44"/>
        <end position="64"/>
    </location>
</feature>
<name>A0A9P6EM90_9AGAR</name>
<feature type="transmembrane region" description="Helical" evidence="1">
    <location>
        <begin position="108"/>
        <end position="131"/>
    </location>
</feature>
<dbReference type="AlphaFoldDB" id="A0A9P6EM90"/>
<feature type="transmembrane region" description="Helical" evidence="1">
    <location>
        <begin position="242"/>
        <end position="261"/>
    </location>
</feature>
<protein>
    <submittedName>
        <fullName evidence="2">Uncharacterized protein</fullName>
    </submittedName>
</protein>
<feature type="transmembrane region" description="Helical" evidence="1">
    <location>
        <begin position="210"/>
        <end position="236"/>
    </location>
</feature>
<keyword evidence="3" id="KW-1185">Reference proteome</keyword>
<dbReference type="EMBL" id="MU157835">
    <property type="protein sequence ID" value="KAF9531509.1"/>
    <property type="molecule type" value="Genomic_DNA"/>
</dbReference>
<keyword evidence="1" id="KW-0472">Membrane</keyword>
<evidence type="ECO:0000313" key="3">
    <source>
        <dbReference type="Proteomes" id="UP000807306"/>
    </source>
</evidence>
<gene>
    <name evidence="2" type="ORF">CPB83DRAFT_891863</name>
</gene>
<evidence type="ECO:0000256" key="1">
    <source>
        <dbReference type="SAM" id="Phobius"/>
    </source>
</evidence>
<dbReference type="Proteomes" id="UP000807306">
    <property type="component" value="Unassembled WGS sequence"/>
</dbReference>
<proteinExistence type="predicted"/>
<keyword evidence="1" id="KW-0812">Transmembrane</keyword>
<feature type="transmembrane region" description="Helical" evidence="1">
    <location>
        <begin position="76"/>
        <end position="96"/>
    </location>
</feature>
<reference evidence="2" key="1">
    <citation type="submission" date="2020-11" db="EMBL/GenBank/DDBJ databases">
        <authorList>
            <consortium name="DOE Joint Genome Institute"/>
            <person name="Ahrendt S."/>
            <person name="Riley R."/>
            <person name="Andreopoulos W."/>
            <person name="Labutti K."/>
            <person name="Pangilinan J."/>
            <person name="Ruiz-Duenas F.J."/>
            <person name="Barrasa J.M."/>
            <person name="Sanchez-Garcia M."/>
            <person name="Camarero S."/>
            <person name="Miyauchi S."/>
            <person name="Serrano A."/>
            <person name="Linde D."/>
            <person name="Babiker R."/>
            <person name="Drula E."/>
            <person name="Ayuso-Fernandez I."/>
            <person name="Pacheco R."/>
            <person name="Padilla G."/>
            <person name="Ferreira P."/>
            <person name="Barriuso J."/>
            <person name="Kellner H."/>
            <person name="Castanera R."/>
            <person name="Alfaro M."/>
            <person name="Ramirez L."/>
            <person name="Pisabarro A.G."/>
            <person name="Kuo A."/>
            <person name="Tritt A."/>
            <person name="Lipzen A."/>
            <person name="He G."/>
            <person name="Yan M."/>
            <person name="Ng V."/>
            <person name="Cullen D."/>
            <person name="Martin F."/>
            <person name="Rosso M.-N."/>
            <person name="Henrissat B."/>
            <person name="Hibbett D."/>
            <person name="Martinez A.T."/>
            <person name="Grigoriev I.V."/>
        </authorList>
    </citation>
    <scope>NUCLEOTIDE SEQUENCE</scope>
    <source>
        <strain evidence="2">CBS 506.95</strain>
    </source>
</reference>
<comment type="caution">
    <text evidence="2">The sequence shown here is derived from an EMBL/GenBank/DDBJ whole genome shotgun (WGS) entry which is preliminary data.</text>
</comment>
<evidence type="ECO:0000313" key="2">
    <source>
        <dbReference type="EMBL" id="KAF9531509.1"/>
    </source>
</evidence>
<feature type="transmembrane region" description="Helical" evidence="1">
    <location>
        <begin position="170"/>
        <end position="189"/>
    </location>
</feature>
<accession>A0A9P6EM90</accession>